<dbReference type="OrthoDB" id="20872at2759"/>
<dbReference type="InterPro" id="IPR036770">
    <property type="entry name" value="Ankyrin_rpt-contain_sf"/>
</dbReference>
<feature type="repeat" description="ANK" evidence="2">
    <location>
        <begin position="1274"/>
        <end position="1296"/>
    </location>
</feature>
<dbReference type="GO" id="GO:0009116">
    <property type="term" value="P:nucleoside metabolic process"/>
    <property type="evidence" value="ECO:0007669"/>
    <property type="project" value="InterPro"/>
</dbReference>
<dbReference type="PROSITE" id="PS50088">
    <property type="entry name" value="ANK_REPEAT"/>
    <property type="match status" value="2"/>
</dbReference>
<dbReference type="PROSITE" id="PS50297">
    <property type="entry name" value="ANK_REP_REGION"/>
    <property type="match status" value="2"/>
</dbReference>
<feature type="repeat" description="ANK" evidence="2">
    <location>
        <begin position="1343"/>
        <end position="1367"/>
    </location>
</feature>
<dbReference type="Proteomes" id="UP000756346">
    <property type="component" value="Unassembled WGS sequence"/>
</dbReference>
<feature type="domain" description="Alpha/beta hydrolase fold-3" evidence="4">
    <location>
        <begin position="56"/>
        <end position="171"/>
    </location>
</feature>
<dbReference type="Gene3D" id="3.40.50.1580">
    <property type="entry name" value="Nucleoside phosphorylase domain"/>
    <property type="match status" value="1"/>
</dbReference>
<dbReference type="SUPFAM" id="SSF48403">
    <property type="entry name" value="Ankyrin repeat"/>
    <property type="match status" value="1"/>
</dbReference>
<dbReference type="Pfam" id="PF22939">
    <property type="entry name" value="WHD_GPIID"/>
    <property type="match status" value="1"/>
</dbReference>
<protein>
    <recommendedName>
        <fullName evidence="9">Nucleoside phosphorylase domain-containing protein</fullName>
    </recommendedName>
</protein>
<evidence type="ECO:0000259" key="4">
    <source>
        <dbReference type="Pfam" id="PF07859"/>
    </source>
</evidence>
<dbReference type="InterPro" id="IPR035994">
    <property type="entry name" value="Nucleoside_phosphorylase_sf"/>
</dbReference>
<evidence type="ECO:0000256" key="1">
    <source>
        <dbReference type="ARBA" id="ARBA00022737"/>
    </source>
</evidence>
<evidence type="ECO:0000313" key="7">
    <source>
        <dbReference type="EMBL" id="KAH7014465.1"/>
    </source>
</evidence>
<proteinExistence type="predicted"/>
<keyword evidence="1" id="KW-0677">Repeat</keyword>
<dbReference type="PANTHER" id="PTHR46082:SF11">
    <property type="entry name" value="AAA+ ATPASE DOMAIN-CONTAINING PROTEIN-RELATED"/>
    <property type="match status" value="1"/>
</dbReference>
<dbReference type="Gene3D" id="3.40.50.300">
    <property type="entry name" value="P-loop containing nucleotide triphosphate hydrolases"/>
    <property type="match status" value="1"/>
</dbReference>
<keyword evidence="2" id="KW-0040">ANK repeat</keyword>
<dbReference type="InterPro" id="IPR013094">
    <property type="entry name" value="AB_hydrolase_3"/>
</dbReference>
<feature type="compositionally biased region" description="Acidic residues" evidence="3">
    <location>
        <begin position="604"/>
        <end position="614"/>
    </location>
</feature>
<dbReference type="InterPro" id="IPR053137">
    <property type="entry name" value="NLR-like"/>
</dbReference>
<dbReference type="EMBL" id="JAGTJQ010000013">
    <property type="protein sequence ID" value="KAH7014465.1"/>
    <property type="molecule type" value="Genomic_DNA"/>
</dbReference>
<dbReference type="Pfam" id="PF24883">
    <property type="entry name" value="NPHP3_N"/>
    <property type="match status" value="1"/>
</dbReference>
<dbReference type="Pfam" id="PF12796">
    <property type="entry name" value="Ank_2"/>
    <property type="match status" value="2"/>
</dbReference>
<dbReference type="SUPFAM" id="SSF53474">
    <property type="entry name" value="alpha/beta-Hydrolases"/>
    <property type="match status" value="1"/>
</dbReference>
<comment type="caution">
    <text evidence="7">The sequence shown here is derived from an EMBL/GenBank/DDBJ whole genome shotgun (WGS) entry which is preliminary data.</text>
</comment>
<dbReference type="SUPFAM" id="SSF53167">
    <property type="entry name" value="Purine and uridine phosphorylases"/>
    <property type="match status" value="1"/>
</dbReference>
<evidence type="ECO:0000256" key="3">
    <source>
        <dbReference type="SAM" id="MobiDB-lite"/>
    </source>
</evidence>
<dbReference type="GeneID" id="70192369"/>
<dbReference type="SUPFAM" id="SSF52540">
    <property type="entry name" value="P-loop containing nucleoside triphosphate hydrolases"/>
    <property type="match status" value="1"/>
</dbReference>
<dbReference type="PANTHER" id="PTHR46082">
    <property type="entry name" value="ATP/GTP-BINDING PROTEIN-RELATED"/>
    <property type="match status" value="1"/>
</dbReference>
<sequence length="1485" mass="164248">MVSLSTHVYATRPNNLAIECDIYSLRSPRRPDPAIATGSTDTLEHGQAAPPETVFLYFHAGGLVNGSRDRLPPWLVQACVVERGWHLMSADYRMLPQVGGRELLEDAMAAYQFARSWSSFGSFDVPSAAPRRENRVVAGGGSAGFFLATLLAHHASAYSVPPPAALLSLTGIITHRHDFFNSSVQLFPREITHEEVAPFFAEPVQVGSMTRGHKVYFCPDMLEAETGLRNRAYKAPEAPSAPLGDNSSGAADPEVGRGELYDYLLFNNRYLDLIGRDIDVGFAWADPKNGTTRDEKLAAWPPTIIIAADADTDVSPAVTTDITALLGPSKAQVFTAQGMWHLFMADWFLDDFDRLASGETEGGTSTSTMISLKLGRSPSWATAVNALVNNTKMTTRSRTHGIYTVGWVCALPKEQTAATAMLDERHPDLPKPNSDPNSYTLGSISGHNIVIACLPKGKIGTSSAAKVSSHLISTFPAIRFGLMVGIGGGVPPKVRLGDVAVSVPADQHPGVVQWDMGKAEQGGTFRRTGVLNNPPTLLLATLTKLETAHELEGSKIPQYLQELQERYPRLAAKYLRSDSMQDVLFKASYNHEVKQGRGGANKGEDEEEAESDAEETCQNCDVAQILKRTPREMRVHYGLIASGNQVIKDAWFRDELVKGLGKVLCIEMEAAGLMDSFPCLVIRGICDYADSHKNKVWQEHAAAVAAAFAKELLSYVMVDDVQGEKPIKAILSDQYAVSENVTSIREETSRNTRILHKRQDMEILDWLSTHHYGPQQSDTLQRWHPKTGQWFLSSAIYQDWLRTGSRTLYCPGNPGAGKTVMASAAIRDIDHRFSTDANIGLAYIYFTFSRQRDQTVEHVLASLLVQFLRQKVTLPDHIRDLSERHQKKGTLPTHDDLMQAFHRVVSAFHRVYIVLDALDECAAESQRRAKIMTDLSEIQARADVNILATSRINGDIASLVTRQNTATLPIVTQDQDMVNMLRDRLGAFDRQLYSDDFADLVVTKVARASRDMFLLADLHVNALAALPTKGDVLDALDKIDQGSDRLHTVYETAMGRIQSQGSGLAQLAKKTLLWVVHGRRQMTSTEVRHALAIRPNTKAIDTNYCPSIKRVTSICAGLVIVDKESDTVRLVHYTTQEYFEKMGQKWFTDAQEEIANSCITYLSYEVFSSYCETREDLQRRLVAYPFYSYAACEWSHHAGAACDGPAAIELLKDQRQVEASWQARLSTNGIHHDFRDGKYIANNINGLHLASILGLSAAVRRLLGIYEADCRDSLGRTPLLFAAVSRHTEVVKLLLKTNQVDVDAKDTYGQTPLVLVAGLGYTEVARLLLEIGQADVNHRHGLSERTPLSIAAVNGHTEVVKLLLESGQADINTEDHWDSTPLLLAADNNHTEVVKLLVEAKQCNIDNNDKDGRIPLSRAAEIEHIEVVKLLLEARQVDFEPENLGECEEQLLWMAGHGNRNVVMLLLEAMLLDNEAKDDHGQTPR</sequence>
<evidence type="ECO:0000259" key="6">
    <source>
        <dbReference type="Pfam" id="PF24883"/>
    </source>
</evidence>
<dbReference type="SMART" id="SM00248">
    <property type="entry name" value="ANK"/>
    <property type="match status" value="6"/>
</dbReference>
<organism evidence="7 8">
    <name type="scientific">Microdochium trichocladiopsis</name>
    <dbReference type="NCBI Taxonomy" id="1682393"/>
    <lineage>
        <taxon>Eukaryota</taxon>
        <taxon>Fungi</taxon>
        <taxon>Dikarya</taxon>
        <taxon>Ascomycota</taxon>
        <taxon>Pezizomycotina</taxon>
        <taxon>Sordariomycetes</taxon>
        <taxon>Xylariomycetidae</taxon>
        <taxon>Xylariales</taxon>
        <taxon>Microdochiaceae</taxon>
        <taxon>Microdochium</taxon>
    </lineage>
</organism>
<feature type="domain" description="Nephrocystin 3-like N-terminal" evidence="6">
    <location>
        <begin position="787"/>
        <end position="951"/>
    </location>
</feature>
<keyword evidence="8" id="KW-1185">Reference proteome</keyword>
<dbReference type="InterPro" id="IPR056884">
    <property type="entry name" value="NPHP3-like_N"/>
</dbReference>
<evidence type="ECO:0000256" key="2">
    <source>
        <dbReference type="PROSITE-ProRule" id="PRU00023"/>
    </source>
</evidence>
<dbReference type="InterPro" id="IPR054471">
    <property type="entry name" value="GPIID_WHD"/>
</dbReference>
<evidence type="ECO:0000259" key="5">
    <source>
        <dbReference type="Pfam" id="PF22939"/>
    </source>
</evidence>
<dbReference type="Gene3D" id="1.25.40.20">
    <property type="entry name" value="Ankyrin repeat-containing domain"/>
    <property type="match status" value="2"/>
</dbReference>
<evidence type="ECO:0008006" key="9">
    <source>
        <dbReference type="Google" id="ProtNLM"/>
    </source>
</evidence>
<gene>
    <name evidence="7" type="ORF">B0I36DRAFT_436433</name>
</gene>
<dbReference type="InterPro" id="IPR027417">
    <property type="entry name" value="P-loop_NTPase"/>
</dbReference>
<reference evidence="7" key="1">
    <citation type="journal article" date="2021" name="Nat. Commun.">
        <title>Genetic determinants of endophytism in the Arabidopsis root mycobiome.</title>
        <authorList>
            <person name="Mesny F."/>
            <person name="Miyauchi S."/>
            <person name="Thiergart T."/>
            <person name="Pickel B."/>
            <person name="Atanasova L."/>
            <person name="Karlsson M."/>
            <person name="Huettel B."/>
            <person name="Barry K.W."/>
            <person name="Haridas S."/>
            <person name="Chen C."/>
            <person name="Bauer D."/>
            <person name="Andreopoulos W."/>
            <person name="Pangilinan J."/>
            <person name="LaButti K."/>
            <person name="Riley R."/>
            <person name="Lipzen A."/>
            <person name="Clum A."/>
            <person name="Drula E."/>
            <person name="Henrissat B."/>
            <person name="Kohler A."/>
            <person name="Grigoriev I.V."/>
            <person name="Martin F.M."/>
            <person name="Hacquard S."/>
        </authorList>
    </citation>
    <scope>NUCLEOTIDE SEQUENCE</scope>
    <source>
        <strain evidence="7">MPI-CAGE-CH-0230</strain>
    </source>
</reference>
<feature type="region of interest" description="Disordered" evidence="3">
    <location>
        <begin position="594"/>
        <end position="614"/>
    </location>
</feature>
<dbReference type="RefSeq" id="XP_046005432.1">
    <property type="nucleotide sequence ID" value="XM_046162823.1"/>
</dbReference>
<name>A0A9P8XS21_9PEZI</name>
<dbReference type="GO" id="GO:0016787">
    <property type="term" value="F:hydrolase activity"/>
    <property type="evidence" value="ECO:0007669"/>
    <property type="project" value="InterPro"/>
</dbReference>
<accession>A0A9P8XS21</accession>
<evidence type="ECO:0000313" key="8">
    <source>
        <dbReference type="Proteomes" id="UP000756346"/>
    </source>
</evidence>
<feature type="domain" description="GPI inositol-deacylase winged helix" evidence="5">
    <location>
        <begin position="1060"/>
        <end position="1141"/>
    </location>
</feature>
<dbReference type="Pfam" id="PF07859">
    <property type="entry name" value="Abhydrolase_3"/>
    <property type="match status" value="1"/>
</dbReference>
<dbReference type="InterPro" id="IPR002110">
    <property type="entry name" value="Ankyrin_rpt"/>
</dbReference>
<dbReference type="Gene3D" id="3.40.50.1820">
    <property type="entry name" value="alpha/beta hydrolase"/>
    <property type="match status" value="1"/>
</dbReference>
<dbReference type="InterPro" id="IPR029058">
    <property type="entry name" value="AB_hydrolase_fold"/>
</dbReference>